<evidence type="ECO:0000313" key="3">
    <source>
        <dbReference type="Proteomes" id="UP000266861"/>
    </source>
</evidence>
<dbReference type="Gene3D" id="1.25.40.10">
    <property type="entry name" value="Tetratricopeptide repeat domain"/>
    <property type="match status" value="3"/>
</dbReference>
<dbReference type="SUPFAM" id="SSF56112">
    <property type="entry name" value="Protein kinase-like (PK-like)"/>
    <property type="match status" value="1"/>
</dbReference>
<dbReference type="OrthoDB" id="346907at2759"/>
<feature type="domain" description="Protein kinase" evidence="1">
    <location>
        <begin position="646"/>
        <end position="912"/>
    </location>
</feature>
<name>A0A397G9Q8_9GLOM</name>
<dbReference type="PANTHER" id="PTHR43628:SF1">
    <property type="entry name" value="CHITIN SYNTHASE REGULATORY FACTOR 2-RELATED"/>
    <property type="match status" value="1"/>
</dbReference>
<dbReference type="STRING" id="1348612.A0A397G9Q8"/>
<dbReference type="Proteomes" id="UP000266861">
    <property type="component" value="Unassembled WGS sequence"/>
</dbReference>
<dbReference type="GO" id="GO:0005524">
    <property type="term" value="F:ATP binding"/>
    <property type="evidence" value="ECO:0007669"/>
    <property type="project" value="InterPro"/>
</dbReference>
<dbReference type="InterPro" id="IPR052945">
    <property type="entry name" value="Mitotic_Regulator"/>
</dbReference>
<dbReference type="Pfam" id="PF08238">
    <property type="entry name" value="Sel1"/>
    <property type="match status" value="14"/>
</dbReference>
<dbReference type="Pfam" id="PF07714">
    <property type="entry name" value="PK_Tyr_Ser-Thr"/>
    <property type="match status" value="1"/>
</dbReference>
<accession>A0A397G9Q8</accession>
<dbReference type="InterPro" id="IPR006597">
    <property type="entry name" value="Sel1-like"/>
</dbReference>
<dbReference type="GO" id="GO:0004672">
    <property type="term" value="F:protein kinase activity"/>
    <property type="evidence" value="ECO:0007669"/>
    <property type="project" value="InterPro"/>
</dbReference>
<dbReference type="PRINTS" id="PR00109">
    <property type="entry name" value="TYRKINASE"/>
</dbReference>
<dbReference type="PROSITE" id="PS50011">
    <property type="entry name" value="PROTEIN_KINASE_DOM"/>
    <property type="match status" value="1"/>
</dbReference>
<dbReference type="EMBL" id="PQFF01000518">
    <property type="protein sequence ID" value="RHZ46348.1"/>
    <property type="molecule type" value="Genomic_DNA"/>
</dbReference>
<proteinExistence type="predicted"/>
<evidence type="ECO:0000259" key="1">
    <source>
        <dbReference type="PROSITE" id="PS50011"/>
    </source>
</evidence>
<dbReference type="SUPFAM" id="SSF81901">
    <property type="entry name" value="HCP-like"/>
    <property type="match status" value="4"/>
</dbReference>
<dbReference type="InterPro" id="IPR000719">
    <property type="entry name" value="Prot_kinase_dom"/>
</dbReference>
<dbReference type="InterPro" id="IPR011990">
    <property type="entry name" value="TPR-like_helical_dom_sf"/>
</dbReference>
<dbReference type="PANTHER" id="PTHR43628">
    <property type="entry name" value="ACTIVATOR OF C KINASE PROTEIN 1-RELATED"/>
    <property type="match status" value="1"/>
</dbReference>
<dbReference type="InterPro" id="IPR001245">
    <property type="entry name" value="Ser-Thr/Tyr_kinase_cat_dom"/>
</dbReference>
<protein>
    <recommendedName>
        <fullName evidence="1">Protein kinase domain-containing protein</fullName>
    </recommendedName>
</protein>
<keyword evidence="3" id="KW-1185">Reference proteome</keyword>
<reference evidence="2 3" key="1">
    <citation type="submission" date="2018-08" db="EMBL/GenBank/DDBJ databases">
        <title>Genome and evolution of the arbuscular mycorrhizal fungus Diversispora epigaea (formerly Glomus versiforme) and its bacterial endosymbionts.</title>
        <authorList>
            <person name="Sun X."/>
            <person name="Fei Z."/>
            <person name="Harrison M."/>
        </authorList>
    </citation>
    <scope>NUCLEOTIDE SEQUENCE [LARGE SCALE GENOMIC DNA]</scope>
    <source>
        <strain evidence="2 3">IT104</strain>
    </source>
</reference>
<dbReference type="AlphaFoldDB" id="A0A397G9Q8"/>
<organism evidence="2 3">
    <name type="scientific">Diversispora epigaea</name>
    <dbReference type="NCBI Taxonomy" id="1348612"/>
    <lineage>
        <taxon>Eukaryota</taxon>
        <taxon>Fungi</taxon>
        <taxon>Fungi incertae sedis</taxon>
        <taxon>Mucoromycota</taxon>
        <taxon>Glomeromycotina</taxon>
        <taxon>Glomeromycetes</taxon>
        <taxon>Diversisporales</taxon>
        <taxon>Diversisporaceae</taxon>
        <taxon>Diversispora</taxon>
    </lineage>
</organism>
<gene>
    <name evidence="2" type="ORF">Glove_624g37</name>
</gene>
<evidence type="ECO:0000313" key="2">
    <source>
        <dbReference type="EMBL" id="RHZ46348.1"/>
    </source>
</evidence>
<comment type="caution">
    <text evidence="2">The sequence shown here is derived from an EMBL/GenBank/DDBJ whole genome shotgun (WGS) entry which is preliminary data.</text>
</comment>
<dbReference type="InterPro" id="IPR011009">
    <property type="entry name" value="Kinase-like_dom_sf"/>
</dbReference>
<dbReference type="SMART" id="SM00671">
    <property type="entry name" value="SEL1"/>
    <property type="match status" value="13"/>
</dbReference>
<dbReference type="Gene3D" id="1.10.510.10">
    <property type="entry name" value="Transferase(Phosphotransferase) domain 1"/>
    <property type="match status" value="1"/>
</dbReference>
<sequence length="978" mass="111452">MADVRSNENETTKDEEKEFQWYLKSAEEGDSNRQYYLGYCYMNGIGTIKDEEKAFQWYLKSAEGGNNIAMLNLGNCYSNEIGTTKDEEKAFQWYLKTAEGGNCDGQFILGVCYENGIGTTKDEERAFQWYLKSAEGGNNNEYGQYYLGYCYMNGIGTIKDERKAFQWYLKSAEGGNSDAMLNLGNCYLNEIGTTKNEGKAFLCYLKSAEGGNSDGLYNLGNCYYNGIGITKDEGKAFQWYLKSAEEGNSNGQYNLGYCYMNGIGTTKDEVKAFQWYFKSAKGGDSDGQNKLGYCYMNGIGITKDEKKAFQWYLKSAEEGNSDGQFNLGNHYQNGIGTIKDETKAFQWYLKSAEGGNSNGQHNLGYCYQNGIGTIKDEKKAFQWYLKSGEGGNSNAMLNLGNCYLKEIGTTKDEEKAFQWYLKTAEGGNCNGQFVLGVCYEKGIGTTKDEEKAFQWYLKSAEEGCSDGQFGLGNCYMNGIGTAKDGKKALMWISLSAEGGNDSSQRFIEFSYRDEFEISTIKKYQNKIKQSTNIMDNNFTPSKSSIKNLKSIGDLNVKNHNCSICWQKNGCIEICKEYFQDFGRCHNCGNLNIRKNICKNCKSIELTYMKIFSRNVNDIVNFLIQMTELDEKADEWEIWRWIDYSKLKRIQYLDQGGFGTVWKAEWIDMSEELLEIYNFNQVALKKLTNSKEMSFKFLEELAANFQCRSKFVLPILGITQDPSTMEYALVLRYMKNGNLRNFLQQNKTLLWTERLWLLYSFISGLDVIHGKGYIHRDLHPGNLMITEAHDDLKFIRLGDLGICRHANQIPSSGRYGVLPYIAPEVINKNPYTQASDIYSVGIIMWVISTGKVPFSDRAYDLELALEILEGLRPNIKKSTPQCYVKLMKNCWHKDPSKRPSTRTIIFSILKEWLVDLICRKKTENSLMFLKADQEIQNEDFELSSIGTIHSKASLISKPLPLPPLQISNLDLSNIDWNDF</sequence>